<proteinExistence type="predicted"/>
<reference evidence="2 3" key="1">
    <citation type="submission" date="2024-02" db="EMBL/GenBank/DDBJ databases">
        <authorList>
            <person name="Chen Y."/>
            <person name="Shah S."/>
            <person name="Dougan E. K."/>
            <person name="Thang M."/>
            <person name="Chan C."/>
        </authorList>
    </citation>
    <scope>NUCLEOTIDE SEQUENCE [LARGE SCALE GENOMIC DNA]</scope>
</reference>
<feature type="region of interest" description="Disordered" evidence="1">
    <location>
        <begin position="30"/>
        <end position="102"/>
    </location>
</feature>
<dbReference type="EMBL" id="CAXAMN010024617">
    <property type="protein sequence ID" value="CAK9088275.1"/>
    <property type="molecule type" value="Genomic_DNA"/>
</dbReference>
<evidence type="ECO:0000313" key="2">
    <source>
        <dbReference type="EMBL" id="CAK9088275.1"/>
    </source>
</evidence>
<sequence length="102" mass="11062">MRWPCLCCDGPGPGDCVICAEGYACQDQDRDGAGNCVQGEPGSSSCLDADPDDAEEDSPFEDDEETEGGLEDDEEEEMDEFDFAEDDAMLADQPTSEQHDEI</sequence>
<accession>A0ABP0QJ37</accession>
<dbReference type="Proteomes" id="UP001642484">
    <property type="component" value="Unassembled WGS sequence"/>
</dbReference>
<organism evidence="2 3">
    <name type="scientific">Durusdinium trenchii</name>
    <dbReference type="NCBI Taxonomy" id="1381693"/>
    <lineage>
        <taxon>Eukaryota</taxon>
        <taxon>Sar</taxon>
        <taxon>Alveolata</taxon>
        <taxon>Dinophyceae</taxon>
        <taxon>Suessiales</taxon>
        <taxon>Symbiodiniaceae</taxon>
        <taxon>Durusdinium</taxon>
    </lineage>
</organism>
<comment type="caution">
    <text evidence="2">The sequence shown here is derived from an EMBL/GenBank/DDBJ whole genome shotgun (WGS) entry which is preliminary data.</text>
</comment>
<evidence type="ECO:0000313" key="3">
    <source>
        <dbReference type="Proteomes" id="UP001642484"/>
    </source>
</evidence>
<name>A0ABP0QJ37_9DINO</name>
<keyword evidence="3" id="KW-1185">Reference proteome</keyword>
<protein>
    <submittedName>
        <fullName evidence="2">Uncharacterized protein</fullName>
    </submittedName>
</protein>
<gene>
    <name evidence="2" type="ORF">CCMP2556_LOCUS42591</name>
</gene>
<feature type="compositionally biased region" description="Acidic residues" evidence="1">
    <location>
        <begin position="49"/>
        <end position="89"/>
    </location>
</feature>
<evidence type="ECO:0000256" key="1">
    <source>
        <dbReference type="SAM" id="MobiDB-lite"/>
    </source>
</evidence>